<evidence type="ECO:0000313" key="3">
    <source>
        <dbReference type="Proteomes" id="UP000821866"/>
    </source>
</evidence>
<name>A0A9J6DYY0_RHIMP</name>
<feature type="compositionally biased region" description="Low complexity" evidence="1">
    <location>
        <begin position="177"/>
        <end position="190"/>
    </location>
</feature>
<reference evidence="2" key="1">
    <citation type="journal article" date="2020" name="Cell">
        <title>Large-Scale Comparative Analyses of Tick Genomes Elucidate Their Genetic Diversity and Vector Capacities.</title>
        <authorList>
            <consortium name="Tick Genome and Microbiome Consortium (TIGMIC)"/>
            <person name="Jia N."/>
            <person name="Wang J."/>
            <person name="Shi W."/>
            <person name="Du L."/>
            <person name="Sun Y."/>
            <person name="Zhan W."/>
            <person name="Jiang J.F."/>
            <person name="Wang Q."/>
            <person name="Zhang B."/>
            <person name="Ji P."/>
            <person name="Bell-Sakyi L."/>
            <person name="Cui X.M."/>
            <person name="Yuan T.T."/>
            <person name="Jiang B.G."/>
            <person name="Yang W.F."/>
            <person name="Lam T.T."/>
            <person name="Chang Q.C."/>
            <person name="Ding S.J."/>
            <person name="Wang X.J."/>
            <person name="Zhu J.G."/>
            <person name="Ruan X.D."/>
            <person name="Zhao L."/>
            <person name="Wei J.T."/>
            <person name="Ye R.Z."/>
            <person name="Que T.C."/>
            <person name="Du C.H."/>
            <person name="Zhou Y.H."/>
            <person name="Cheng J.X."/>
            <person name="Dai P.F."/>
            <person name="Guo W.B."/>
            <person name="Han X.H."/>
            <person name="Huang E.J."/>
            <person name="Li L.F."/>
            <person name="Wei W."/>
            <person name="Gao Y.C."/>
            <person name="Liu J.Z."/>
            <person name="Shao H.Z."/>
            <person name="Wang X."/>
            <person name="Wang C.C."/>
            <person name="Yang T.C."/>
            <person name="Huo Q.B."/>
            <person name="Li W."/>
            <person name="Chen H.Y."/>
            <person name="Chen S.E."/>
            <person name="Zhou L.G."/>
            <person name="Ni X.B."/>
            <person name="Tian J.H."/>
            <person name="Sheng Y."/>
            <person name="Liu T."/>
            <person name="Pan Y.S."/>
            <person name="Xia L.Y."/>
            <person name="Li J."/>
            <person name="Zhao F."/>
            <person name="Cao W.C."/>
        </authorList>
    </citation>
    <scope>NUCLEOTIDE SEQUENCE</scope>
    <source>
        <strain evidence="2">Rmic-2018</strain>
    </source>
</reference>
<protein>
    <submittedName>
        <fullName evidence="2">Uncharacterized protein</fullName>
    </submittedName>
</protein>
<evidence type="ECO:0000313" key="2">
    <source>
        <dbReference type="EMBL" id="KAH8027196.1"/>
    </source>
</evidence>
<accession>A0A9J6DYY0</accession>
<evidence type="ECO:0000256" key="1">
    <source>
        <dbReference type="SAM" id="MobiDB-lite"/>
    </source>
</evidence>
<reference evidence="2" key="2">
    <citation type="submission" date="2021-09" db="EMBL/GenBank/DDBJ databases">
        <authorList>
            <person name="Jia N."/>
            <person name="Wang J."/>
            <person name="Shi W."/>
            <person name="Du L."/>
            <person name="Sun Y."/>
            <person name="Zhan W."/>
            <person name="Jiang J."/>
            <person name="Wang Q."/>
            <person name="Zhang B."/>
            <person name="Ji P."/>
            <person name="Sakyi L.B."/>
            <person name="Cui X."/>
            <person name="Yuan T."/>
            <person name="Jiang B."/>
            <person name="Yang W."/>
            <person name="Lam T.T.-Y."/>
            <person name="Chang Q."/>
            <person name="Ding S."/>
            <person name="Wang X."/>
            <person name="Zhu J."/>
            <person name="Ruan X."/>
            <person name="Zhao L."/>
            <person name="Wei J."/>
            <person name="Que T."/>
            <person name="Du C."/>
            <person name="Cheng J."/>
            <person name="Dai P."/>
            <person name="Han X."/>
            <person name="Huang E."/>
            <person name="Gao Y."/>
            <person name="Liu J."/>
            <person name="Shao H."/>
            <person name="Ye R."/>
            <person name="Li L."/>
            <person name="Wei W."/>
            <person name="Wang X."/>
            <person name="Wang C."/>
            <person name="Huo Q."/>
            <person name="Li W."/>
            <person name="Guo W."/>
            <person name="Chen H."/>
            <person name="Chen S."/>
            <person name="Zhou L."/>
            <person name="Zhou L."/>
            <person name="Ni X."/>
            <person name="Tian J."/>
            <person name="Zhou Y."/>
            <person name="Sheng Y."/>
            <person name="Liu T."/>
            <person name="Pan Y."/>
            <person name="Xia L."/>
            <person name="Li J."/>
            <person name="Zhao F."/>
            <person name="Cao W."/>
        </authorList>
    </citation>
    <scope>NUCLEOTIDE SEQUENCE</scope>
    <source>
        <strain evidence="2">Rmic-2018</strain>
        <tissue evidence="2">Larvae</tissue>
    </source>
</reference>
<dbReference type="Proteomes" id="UP000821866">
    <property type="component" value="Chromosome 4"/>
</dbReference>
<dbReference type="EMBL" id="JABSTU010000006">
    <property type="protein sequence ID" value="KAH8027196.1"/>
    <property type="molecule type" value="Genomic_DNA"/>
</dbReference>
<organism evidence="2 3">
    <name type="scientific">Rhipicephalus microplus</name>
    <name type="common">Cattle tick</name>
    <name type="synonym">Boophilus microplus</name>
    <dbReference type="NCBI Taxonomy" id="6941"/>
    <lineage>
        <taxon>Eukaryota</taxon>
        <taxon>Metazoa</taxon>
        <taxon>Ecdysozoa</taxon>
        <taxon>Arthropoda</taxon>
        <taxon>Chelicerata</taxon>
        <taxon>Arachnida</taxon>
        <taxon>Acari</taxon>
        <taxon>Parasitiformes</taxon>
        <taxon>Ixodida</taxon>
        <taxon>Ixodoidea</taxon>
        <taxon>Ixodidae</taxon>
        <taxon>Rhipicephalinae</taxon>
        <taxon>Rhipicephalus</taxon>
        <taxon>Boophilus</taxon>
    </lineage>
</organism>
<dbReference type="VEuPathDB" id="VectorBase:LOC119167896"/>
<dbReference type="AlphaFoldDB" id="A0A9J6DYY0"/>
<gene>
    <name evidence="2" type="ORF">HPB51_003638</name>
</gene>
<keyword evidence="3" id="KW-1185">Reference proteome</keyword>
<feature type="compositionally biased region" description="Basic and acidic residues" evidence="1">
    <location>
        <begin position="121"/>
        <end position="138"/>
    </location>
</feature>
<sequence length="236" mass="25992">MTNFARTIASLTETYLAGSHAGDHAAQKFRTMRTKYQDLKRMNDASRYYGKYVGRPRWRYYDLMDEFLRGNEDAPNPAPSETPVMVISNICSVAEQAPAVAGTHGEGLIDPEVCSPESSVDDGHEKKRIKQEPQHDEEVSWDANDSVEGQLDGESSGGNQAPGRVHDWKATSEDTADASMASSSAPPVAAGSQQDAFHYFGMMVADRLRRLPRGVSLRALNAMHQVLFEHEMAADS</sequence>
<comment type="caution">
    <text evidence="2">The sequence shown here is derived from an EMBL/GenBank/DDBJ whole genome shotgun (WGS) entry which is preliminary data.</text>
</comment>
<feature type="region of interest" description="Disordered" evidence="1">
    <location>
        <begin position="102"/>
        <end position="190"/>
    </location>
</feature>
<proteinExistence type="predicted"/>